<feature type="binding site" evidence="2">
    <location>
        <position position="337"/>
    </location>
    <ligand>
        <name>Zn(2+)</name>
        <dbReference type="ChEBI" id="CHEBI:29105"/>
    </ligand>
</feature>
<evidence type="ECO:0000256" key="2">
    <source>
        <dbReference type="PIRSR" id="PIRSR607822-1"/>
    </source>
</evidence>
<protein>
    <submittedName>
        <fullName evidence="3">LanC-like protein 2</fullName>
    </submittedName>
</protein>
<keyword evidence="2" id="KW-0862">Zinc</keyword>
<dbReference type="PRINTS" id="PR01950">
    <property type="entry name" value="LANCSUPER"/>
</dbReference>
<dbReference type="GO" id="GO:0031179">
    <property type="term" value="P:peptide modification"/>
    <property type="evidence" value="ECO:0007669"/>
    <property type="project" value="InterPro"/>
</dbReference>
<reference evidence="3 4" key="1">
    <citation type="journal article" date="2016" name="Genome Biol. Evol.">
        <title>Gene Family Evolution Reflects Adaptation to Soil Environmental Stressors in the Genome of the Collembolan Orchesella cincta.</title>
        <authorList>
            <person name="Faddeeva-Vakhrusheva A."/>
            <person name="Derks M.F."/>
            <person name="Anvar S.Y."/>
            <person name="Agamennone V."/>
            <person name="Suring W."/>
            <person name="Smit S."/>
            <person name="van Straalen N.M."/>
            <person name="Roelofs D."/>
        </authorList>
    </citation>
    <scope>NUCLEOTIDE SEQUENCE [LARGE SCALE GENOMIC DNA]</scope>
    <source>
        <tissue evidence="3">Mixed pool</tissue>
    </source>
</reference>
<dbReference type="Pfam" id="PF05147">
    <property type="entry name" value="LANC_like"/>
    <property type="match status" value="1"/>
</dbReference>
<dbReference type="PRINTS" id="PR01951">
    <property type="entry name" value="LANCEUKARYTE"/>
</dbReference>
<gene>
    <name evidence="3" type="ORF">Ocin01_07988</name>
</gene>
<dbReference type="InterPro" id="IPR020464">
    <property type="entry name" value="LanC-like_prot_euk"/>
</dbReference>
<dbReference type="InterPro" id="IPR007822">
    <property type="entry name" value="LANC-like"/>
</dbReference>
<sequence>MPHNISGFTKPELKSWLWLLKRRTETSAIRCLERRMSWINWLVTPEFKKEMKGAAKGLLQKLEKGVKSLNSEADYSVYTGSIGIYYLYWFLNKKTGRPIPPDRVQMLLATCKTTLKGKRFSFLCGDAGPLVMALVTDQSLVDKKIKIGCLRKLIDLKKLVLARDPETANEVLYGRVGYLWSLLFLNSHAESDDLKVESTFISQIIASIIDSGLGRHKDRLYYEWHEKEYIGAAHGYIGILYVLLKAKQHWAPGQEALIRKTLEWLISKQRFPSGNFKSSVGSTDDRLIHWCHGSPGAVFLLLEAATVFGSQEFVNAALECGEVTWARGLLKKGYGICHGVSGNAYSLMALYAHTQDELWLRRSHSFAEYCFHYGTKNEREPDRPMSLFEGLAGVVYMLYDFSEAQPGAWPKFPAFQL</sequence>
<organism evidence="3 4">
    <name type="scientific">Orchesella cincta</name>
    <name type="common">Springtail</name>
    <name type="synonym">Podura cincta</name>
    <dbReference type="NCBI Taxonomy" id="48709"/>
    <lineage>
        <taxon>Eukaryota</taxon>
        <taxon>Metazoa</taxon>
        <taxon>Ecdysozoa</taxon>
        <taxon>Arthropoda</taxon>
        <taxon>Hexapoda</taxon>
        <taxon>Collembola</taxon>
        <taxon>Entomobryomorpha</taxon>
        <taxon>Entomobryoidea</taxon>
        <taxon>Orchesellidae</taxon>
        <taxon>Orchesellinae</taxon>
        <taxon>Orchesella</taxon>
    </lineage>
</organism>
<feature type="binding site" evidence="2">
    <location>
        <position position="338"/>
    </location>
    <ligand>
        <name>Zn(2+)</name>
        <dbReference type="ChEBI" id="CHEBI:29105"/>
    </ligand>
</feature>
<evidence type="ECO:0000256" key="1">
    <source>
        <dbReference type="ARBA" id="ARBA00007179"/>
    </source>
</evidence>
<dbReference type="GO" id="GO:0046872">
    <property type="term" value="F:metal ion binding"/>
    <property type="evidence" value="ECO:0007669"/>
    <property type="project" value="UniProtKB-KW"/>
</dbReference>
<dbReference type="PANTHER" id="PTHR12736">
    <property type="entry name" value="LANC-LIKE PROTEIN"/>
    <property type="match status" value="1"/>
</dbReference>
<accession>A0A1D2N093</accession>
<dbReference type="InterPro" id="IPR012341">
    <property type="entry name" value="6hp_glycosidase-like_sf"/>
</dbReference>
<dbReference type="CDD" id="cd04794">
    <property type="entry name" value="euk_LANCL"/>
    <property type="match status" value="1"/>
</dbReference>
<feature type="binding site" evidence="2">
    <location>
        <position position="291"/>
    </location>
    <ligand>
        <name>Zn(2+)</name>
        <dbReference type="ChEBI" id="CHEBI:29105"/>
    </ligand>
</feature>
<keyword evidence="4" id="KW-1185">Reference proteome</keyword>
<dbReference type="PANTHER" id="PTHR12736:SF21">
    <property type="entry name" value="LANC-LIKE PROTEIN 2"/>
    <property type="match status" value="1"/>
</dbReference>
<evidence type="ECO:0000313" key="4">
    <source>
        <dbReference type="Proteomes" id="UP000094527"/>
    </source>
</evidence>
<dbReference type="GO" id="GO:0005975">
    <property type="term" value="P:carbohydrate metabolic process"/>
    <property type="evidence" value="ECO:0007669"/>
    <property type="project" value="InterPro"/>
</dbReference>
<dbReference type="OMA" id="LSLYFEW"/>
<comment type="similarity">
    <text evidence="1">Belongs to the LanC-like protein family.</text>
</comment>
<keyword evidence="2" id="KW-0479">Metal-binding</keyword>
<proteinExistence type="inferred from homology"/>
<dbReference type="OrthoDB" id="10257263at2759"/>
<dbReference type="SUPFAM" id="SSF158745">
    <property type="entry name" value="LanC-like"/>
    <property type="match status" value="1"/>
</dbReference>
<evidence type="ECO:0000313" key="3">
    <source>
        <dbReference type="EMBL" id="ODM98692.1"/>
    </source>
</evidence>
<comment type="caution">
    <text evidence="3">The sequence shown here is derived from an EMBL/GenBank/DDBJ whole genome shotgun (WGS) entry which is preliminary data.</text>
</comment>
<dbReference type="EMBL" id="LJIJ01000335">
    <property type="protein sequence ID" value="ODM98692.1"/>
    <property type="molecule type" value="Genomic_DNA"/>
</dbReference>
<dbReference type="AlphaFoldDB" id="A0A1D2N093"/>
<dbReference type="Gene3D" id="1.50.10.10">
    <property type="match status" value="1"/>
</dbReference>
<dbReference type="Proteomes" id="UP000094527">
    <property type="component" value="Unassembled WGS sequence"/>
</dbReference>
<dbReference type="GO" id="GO:0005886">
    <property type="term" value="C:plasma membrane"/>
    <property type="evidence" value="ECO:0007669"/>
    <property type="project" value="TreeGrafter"/>
</dbReference>
<dbReference type="SMART" id="SM01260">
    <property type="entry name" value="LANC_like"/>
    <property type="match status" value="1"/>
</dbReference>
<name>A0A1D2N093_ORCCI</name>